<keyword evidence="1" id="KW-1133">Transmembrane helix</keyword>
<dbReference type="Proteomes" id="UP000198850">
    <property type="component" value="Unassembled WGS sequence"/>
</dbReference>
<keyword evidence="3" id="KW-1185">Reference proteome</keyword>
<dbReference type="Pfam" id="PF13350">
    <property type="entry name" value="Y_phosphatase3"/>
    <property type="match status" value="1"/>
</dbReference>
<sequence>MTPEVSNTAYLIFISIIVMKYTKIFVACSVLLLGAGKLGCAQQLEITLTGAYNFRDLGGYQTKDQKTIKWGKLYRSAVLSDLTPGDLDKLSTLHIARIADFRGSGEAGYAPEKIPAGAAYFGLSAGSGKGRAEDRFFQRPLQANF</sequence>
<dbReference type="Gene3D" id="3.90.190.10">
    <property type="entry name" value="Protein tyrosine phosphatase superfamily"/>
    <property type="match status" value="1"/>
</dbReference>
<dbReference type="AlphaFoldDB" id="A0A1H4G5K7"/>
<keyword evidence="1" id="KW-0812">Transmembrane</keyword>
<proteinExistence type="predicted"/>
<dbReference type="InterPro" id="IPR026893">
    <property type="entry name" value="Tyr/Ser_Pase_IphP-type"/>
</dbReference>
<organism evidence="2 3">
    <name type="scientific">Pedobacter hartonius</name>
    <dbReference type="NCBI Taxonomy" id="425514"/>
    <lineage>
        <taxon>Bacteria</taxon>
        <taxon>Pseudomonadati</taxon>
        <taxon>Bacteroidota</taxon>
        <taxon>Sphingobacteriia</taxon>
        <taxon>Sphingobacteriales</taxon>
        <taxon>Sphingobacteriaceae</taxon>
        <taxon>Pedobacter</taxon>
    </lineage>
</organism>
<reference evidence="2 3" key="1">
    <citation type="submission" date="2016-10" db="EMBL/GenBank/DDBJ databases">
        <authorList>
            <person name="de Groot N.N."/>
        </authorList>
    </citation>
    <scope>NUCLEOTIDE SEQUENCE [LARGE SCALE GENOMIC DNA]</scope>
    <source>
        <strain evidence="2 3">DSM 19033</strain>
    </source>
</reference>
<dbReference type="SUPFAM" id="SSF52799">
    <property type="entry name" value="(Phosphotyrosine protein) phosphatases II"/>
    <property type="match status" value="1"/>
</dbReference>
<name>A0A1H4G5K7_9SPHI</name>
<evidence type="ECO:0000313" key="3">
    <source>
        <dbReference type="Proteomes" id="UP000198850"/>
    </source>
</evidence>
<dbReference type="EMBL" id="FNRA01000009">
    <property type="protein sequence ID" value="SEB04707.1"/>
    <property type="molecule type" value="Genomic_DNA"/>
</dbReference>
<dbReference type="STRING" id="425514.SAMN05443550_10943"/>
<accession>A0A1H4G5K7</accession>
<protein>
    <submittedName>
        <fullName evidence="2">Protein-tyrosine phosphatase</fullName>
    </submittedName>
</protein>
<keyword evidence="1" id="KW-0472">Membrane</keyword>
<evidence type="ECO:0000256" key="1">
    <source>
        <dbReference type="SAM" id="Phobius"/>
    </source>
</evidence>
<dbReference type="GO" id="GO:0004721">
    <property type="term" value="F:phosphoprotein phosphatase activity"/>
    <property type="evidence" value="ECO:0007669"/>
    <property type="project" value="InterPro"/>
</dbReference>
<dbReference type="InterPro" id="IPR029021">
    <property type="entry name" value="Prot-tyrosine_phosphatase-like"/>
</dbReference>
<evidence type="ECO:0000313" key="2">
    <source>
        <dbReference type="EMBL" id="SEB04707.1"/>
    </source>
</evidence>
<gene>
    <name evidence="2" type="ORF">SAMN05443550_10943</name>
</gene>
<feature type="transmembrane region" description="Helical" evidence="1">
    <location>
        <begin position="12"/>
        <end position="33"/>
    </location>
</feature>